<evidence type="ECO:0000313" key="2">
    <source>
        <dbReference type="Proteomes" id="UP001332243"/>
    </source>
</evidence>
<protein>
    <submittedName>
        <fullName evidence="1">HAD-IA family hydrolase</fullName>
    </submittedName>
</protein>
<dbReference type="PANTHER" id="PTHR46649">
    <property type="match status" value="1"/>
</dbReference>
<keyword evidence="2" id="KW-1185">Reference proteome</keyword>
<sequence>MRSIEAVLLDWRGTLVHTPALTVWIERSLRRAGLDASPAEVRRIETALLAALREPEIERAWADADCSVERHRRSYDLLFAAAGIPSELADVLYEVESDPAENPFAPDVPDLLARLAGAGIRIAIISDIHFDLRPVFATAGLDRYVDSYVLSYEHGVQKPDPAIFRIALAELAVEPGAALMVGDRSRYDGAAVEVGVPTLLVPPLTDPAEQRLHLVLAACGLVG</sequence>
<dbReference type="InterPro" id="IPR023214">
    <property type="entry name" value="HAD_sf"/>
</dbReference>
<dbReference type="PRINTS" id="PR00413">
    <property type="entry name" value="HADHALOGNASE"/>
</dbReference>
<dbReference type="InterPro" id="IPR006439">
    <property type="entry name" value="HAD-SF_hydro_IA"/>
</dbReference>
<dbReference type="PANTHER" id="PTHR46649:SF4">
    <property type="entry name" value="HALOACID DEHALOGENASE-LIKE HYDROLASE (HAD) SUPERFAMILY PROTEIN"/>
    <property type="match status" value="1"/>
</dbReference>
<dbReference type="RefSeq" id="WP_331217024.1">
    <property type="nucleotide sequence ID" value="NZ_JAZGQK010000024.1"/>
</dbReference>
<dbReference type="Proteomes" id="UP001332243">
    <property type="component" value="Unassembled WGS sequence"/>
</dbReference>
<dbReference type="Gene3D" id="3.40.50.1000">
    <property type="entry name" value="HAD superfamily/HAD-like"/>
    <property type="match status" value="1"/>
</dbReference>
<dbReference type="EMBL" id="JAZGQK010000024">
    <property type="protein sequence ID" value="MEE6261942.1"/>
    <property type="molecule type" value="Genomic_DNA"/>
</dbReference>
<reference evidence="1 2" key="1">
    <citation type="submission" date="2024-01" db="EMBL/GenBank/DDBJ databases">
        <title>Genome insights into Plantactinospora sonchi sp. nov.</title>
        <authorList>
            <person name="Wang L."/>
        </authorList>
    </citation>
    <scope>NUCLEOTIDE SEQUENCE [LARGE SCALE GENOMIC DNA]</scope>
    <source>
        <strain evidence="1 2">NEAU-QY2</strain>
    </source>
</reference>
<dbReference type="Pfam" id="PF00702">
    <property type="entry name" value="Hydrolase"/>
    <property type="match status" value="1"/>
</dbReference>
<name>A0ABU7RZI0_9ACTN</name>
<dbReference type="InterPro" id="IPR036412">
    <property type="entry name" value="HAD-like_sf"/>
</dbReference>
<gene>
    <name evidence="1" type="ORF">V1633_25990</name>
</gene>
<dbReference type="SUPFAM" id="SSF56784">
    <property type="entry name" value="HAD-like"/>
    <property type="match status" value="1"/>
</dbReference>
<dbReference type="SFLD" id="SFLDS00003">
    <property type="entry name" value="Haloacid_Dehalogenase"/>
    <property type="match status" value="1"/>
</dbReference>
<evidence type="ECO:0000313" key="1">
    <source>
        <dbReference type="EMBL" id="MEE6261942.1"/>
    </source>
</evidence>
<organism evidence="1 2">
    <name type="scientific">Plantactinospora sonchi</name>
    <dbReference type="NCBI Taxonomy" id="1544735"/>
    <lineage>
        <taxon>Bacteria</taxon>
        <taxon>Bacillati</taxon>
        <taxon>Actinomycetota</taxon>
        <taxon>Actinomycetes</taxon>
        <taxon>Micromonosporales</taxon>
        <taxon>Micromonosporaceae</taxon>
        <taxon>Plantactinospora</taxon>
    </lineage>
</organism>
<proteinExistence type="predicted"/>
<keyword evidence="1" id="KW-0378">Hydrolase</keyword>
<dbReference type="NCBIfam" id="TIGR01549">
    <property type="entry name" value="HAD-SF-IA-v1"/>
    <property type="match status" value="1"/>
</dbReference>
<dbReference type="GO" id="GO:0016787">
    <property type="term" value="F:hydrolase activity"/>
    <property type="evidence" value="ECO:0007669"/>
    <property type="project" value="UniProtKB-KW"/>
</dbReference>
<dbReference type="SFLD" id="SFLDG01129">
    <property type="entry name" value="C1.5:_HAD__Beta-PGM__Phosphata"/>
    <property type="match status" value="1"/>
</dbReference>
<comment type="caution">
    <text evidence="1">The sequence shown here is derived from an EMBL/GenBank/DDBJ whole genome shotgun (WGS) entry which is preliminary data.</text>
</comment>
<accession>A0ABU7RZI0</accession>